<accession>A0A370HDE1</accession>
<comment type="caution">
    <text evidence="2">The sequence shown here is derived from an EMBL/GenBank/DDBJ whole genome shotgun (WGS) entry which is preliminary data.</text>
</comment>
<dbReference type="Gene3D" id="3.30.420.40">
    <property type="match status" value="1"/>
</dbReference>
<evidence type="ECO:0000256" key="1">
    <source>
        <dbReference type="SAM" id="MobiDB-lite"/>
    </source>
</evidence>
<keyword evidence="3" id="KW-1185">Reference proteome</keyword>
<protein>
    <recommendedName>
        <fullName evidence="4">ROK family protein</fullName>
    </recommendedName>
</protein>
<dbReference type="AlphaFoldDB" id="A0A370HDE1"/>
<gene>
    <name evidence="2" type="ORF">DFR68_102639</name>
</gene>
<dbReference type="STRING" id="1210089.GCA_001613165_04802"/>
<evidence type="ECO:0000313" key="2">
    <source>
        <dbReference type="EMBL" id="RDI54511.1"/>
    </source>
</evidence>
<dbReference type="SUPFAM" id="SSF53067">
    <property type="entry name" value="Actin-like ATPase domain"/>
    <property type="match status" value="1"/>
</dbReference>
<dbReference type="EMBL" id="QQAZ01000002">
    <property type="protein sequence ID" value="RDI54511.1"/>
    <property type="molecule type" value="Genomic_DNA"/>
</dbReference>
<proteinExistence type="predicted"/>
<evidence type="ECO:0008006" key="4">
    <source>
        <dbReference type="Google" id="ProtNLM"/>
    </source>
</evidence>
<name>A0A370HDE1_9NOCA</name>
<dbReference type="RefSeq" id="WP_068023719.1">
    <property type="nucleotide sequence ID" value="NZ_QQAZ01000002.1"/>
</dbReference>
<feature type="region of interest" description="Disordered" evidence="1">
    <location>
        <begin position="139"/>
        <end position="159"/>
    </location>
</feature>
<dbReference type="OrthoDB" id="4558233at2"/>
<dbReference type="Proteomes" id="UP000255355">
    <property type="component" value="Unassembled WGS sequence"/>
</dbReference>
<dbReference type="InterPro" id="IPR043129">
    <property type="entry name" value="ATPase_NBD"/>
</dbReference>
<evidence type="ECO:0000313" key="3">
    <source>
        <dbReference type="Proteomes" id="UP000255355"/>
    </source>
</evidence>
<organism evidence="2 3">
    <name type="scientific">Nocardia mexicana</name>
    <dbReference type="NCBI Taxonomy" id="279262"/>
    <lineage>
        <taxon>Bacteria</taxon>
        <taxon>Bacillati</taxon>
        <taxon>Actinomycetota</taxon>
        <taxon>Actinomycetes</taxon>
        <taxon>Mycobacteriales</taxon>
        <taxon>Nocardiaceae</taxon>
        <taxon>Nocardia</taxon>
    </lineage>
</organism>
<sequence>MTVMALEVGRAEFAASRIGAESGSWDIRRVPVPVDDAWTTCRDLLLDVAGDEEVTAVVIACPGPVHRPSGIIAPDGIPQWRNGFGIAEAVRRLFPVAIVRVATDGLCLTLAERGGGSGWGDAILAGAGTLALLIDERRDDRSAPDRRGGPGARYLREPARHWPTGRAVCRRQAR</sequence>
<reference evidence="2 3" key="1">
    <citation type="submission" date="2018-07" db="EMBL/GenBank/DDBJ databases">
        <title>Genomic Encyclopedia of Type Strains, Phase IV (KMG-IV): sequencing the most valuable type-strain genomes for metagenomic binning, comparative biology and taxonomic classification.</title>
        <authorList>
            <person name="Goeker M."/>
        </authorList>
    </citation>
    <scope>NUCLEOTIDE SEQUENCE [LARGE SCALE GENOMIC DNA]</scope>
    <source>
        <strain evidence="2 3">DSM 44952</strain>
    </source>
</reference>